<proteinExistence type="predicted"/>
<organism evidence="1 2">
    <name type="scientific">Pyronema omphalodes (strain CBS 100304)</name>
    <name type="common">Pyronema confluens</name>
    <dbReference type="NCBI Taxonomy" id="1076935"/>
    <lineage>
        <taxon>Eukaryota</taxon>
        <taxon>Fungi</taxon>
        <taxon>Dikarya</taxon>
        <taxon>Ascomycota</taxon>
        <taxon>Pezizomycotina</taxon>
        <taxon>Pezizomycetes</taxon>
        <taxon>Pezizales</taxon>
        <taxon>Pyronemataceae</taxon>
        <taxon>Pyronema</taxon>
    </lineage>
</organism>
<reference evidence="1 2" key="1">
    <citation type="journal article" date="2013" name="PLoS Genet.">
        <title>The genome and development-dependent transcriptomes of Pyronema confluens: a window into fungal evolution.</title>
        <authorList>
            <person name="Traeger S."/>
            <person name="Altegoer F."/>
            <person name="Freitag M."/>
            <person name="Gabaldon T."/>
            <person name="Kempken F."/>
            <person name="Kumar A."/>
            <person name="Marcet-Houben M."/>
            <person name="Poggeler S."/>
            <person name="Stajich J.E."/>
            <person name="Nowrousian M."/>
        </authorList>
    </citation>
    <scope>NUCLEOTIDE SEQUENCE [LARGE SCALE GENOMIC DNA]</scope>
    <source>
        <strain evidence="2">CBS 100304</strain>
        <tissue evidence="1">Vegetative mycelium</tissue>
    </source>
</reference>
<dbReference type="Proteomes" id="UP000018144">
    <property type="component" value="Unassembled WGS sequence"/>
</dbReference>
<name>U4LT70_PYROM</name>
<gene>
    <name evidence="1" type="ORF">PCON_04575</name>
</gene>
<dbReference type="EMBL" id="HF936663">
    <property type="protein sequence ID" value="CCX34899.1"/>
    <property type="molecule type" value="Genomic_DNA"/>
</dbReference>
<sequence>MRSHTPTAAEADEVSNQFKHWLHELYDSGEEDREFDEVKLLRKQWKAGLQKCKREHKWKQCECGEKQKVLLIEDKKAKER</sequence>
<protein>
    <submittedName>
        <fullName evidence="1">Uncharacterized protein</fullName>
    </submittedName>
</protein>
<keyword evidence="2" id="KW-1185">Reference proteome</keyword>
<accession>U4LT70</accession>
<evidence type="ECO:0000313" key="1">
    <source>
        <dbReference type="EMBL" id="CCX34899.1"/>
    </source>
</evidence>
<evidence type="ECO:0000313" key="2">
    <source>
        <dbReference type="Proteomes" id="UP000018144"/>
    </source>
</evidence>
<dbReference type="AlphaFoldDB" id="U4LT70"/>